<sequence length="359" mass="39777">MTNPLAAFGVAADDLSGHFDAVVYPEQVPGRIAHIDADFLAYQVSAETKDELDGIKQRRTLSDMQEGAELVATGLMRLCGASSYVCHVTPSGSNKGSRPAQAVQQEYQANRADKEKPEHLDAVRAYIGTVLNGVVHLEREADDGLAIANYSAVDRNLSVIVSRDKDLRMVPGLHWCFDTEALVDVVDTFGSIWVDDSKSSKTLKGWGTKFFWAQCLMGDTADHIKGLPAVPGVVHCELQPTQTYLKAQEQVRKAPTPEYMTGPMKIMYAARAKTKPCGVVMAYNLLADVHNDSDAFDLVRRLFVMLHVEHDYPFEHWQTSTPVTPTQALLGDMQLLWMRRSDDPLDVVKWLKEVRSGTA</sequence>
<organism evidence="2 3">
    <name type="scientific">Pseudorhodobacter antarcticus</name>
    <dbReference type="NCBI Taxonomy" id="1077947"/>
    <lineage>
        <taxon>Bacteria</taxon>
        <taxon>Pseudomonadati</taxon>
        <taxon>Pseudomonadota</taxon>
        <taxon>Alphaproteobacteria</taxon>
        <taxon>Rhodobacterales</taxon>
        <taxon>Paracoccaceae</taxon>
        <taxon>Pseudorhodobacter</taxon>
    </lineage>
</organism>
<evidence type="ECO:0000256" key="1">
    <source>
        <dbReference type="SAM" id="MobiDB-lite"/>
    </source>
</evidence>
<evidence type="ECO:0000313" key="2">
    <source>
        <dbReference type="EMBL" id="SEN68366.1"/>
    </source>
</evidence>
<protein>
    <recommendedName>
        <fullName evidence="4">PIN domain-containing protein</fullName>
    </recommendedName>
</protein>
<dbReference type="STRING" id="1077947.SAMN05216227_102056"/>
<feature type="compositionally biased region" description="Polar residues" evidence="1">
    <location>
        <begin position="91"/>
        <end position="108"/>
    </location>
</feature>
<gene>
    <name evidence="2" type="ORF">SAMN05216227_102056</name>
</gene>
<reference evidence="2 3" key="1">
    <citation type="submission" date="2016-10" db="EMBL/GenBank/DDBJ databases">
        <authorList>
            <person name="de Groot N.N."/>
        </authorList>
    </citation>
    <scope>NUCLEOTIDE SEQUENCE [LARGE SCALE GENOMIC DNA]</scope>
    <source>
        <strain evidence="2 3">CGMCC 1.10836</strain>
    </source>
</reference>
<evidence type="ECO:0008006" key="4">
    <source>
        <dbReference type="Google" id="ProtNLM"/>
    </source>
</evidence>
<dbReference type="RefSeq" id="WP_139194021.1">
    <property type="nucleotide sequence ID" value="NZ_LGHU01000070.1"/>
</dbReference>
<keyword evidence="3" id="KW-1185">Reference proteome</keyword>
<dbReference type="Proteomes" id="UP000183002">
    <property type="component" value="Unassembled WGS sequence"/>
</dbReference>
<evidence type="ECO:0000313" key="3">
    <source>
        <dbReference type="Proteomes" id="UP000183002"/>
    </source>
</evidence>
<dbReference type="EMBL" id="FOCO01000020">
    <property type="protein sequence ID" value="SEN68366.1"/>
    <property type="molecule type" value="Genomic_DNA"/>
</dbReference>
<feature type="region of interest" description="Disordered" evidence="1">
    <location>
        <begin position="91"/>
        <end position="114"/>
    </location>
</feature>
<dbReference type="AlphaFoldDB" id="A0A1H8IJJ7"/>
<name>A0A1H8IJJ7_9RHOB</name>
<accession>A0A1H8IJJ7</accession>
<proteinExistence type="predicted"/>